<organism evidence="12 13">
    <name type="scientific">Fasciola hepatica</name>
    <name type="common">Liver fluke</name>
    <dbReference type="NCBI Taxonomy" id="6192"/>
    <lineage>
        <taxon>Eukaryota</taxon>
        <taxon>Metazoa</taxon>
        <taxon>Spiralia</taxon>
        <taxon>Lophotrochozoa</taxon>
        <taxon>Platyhelminthes</taxon>
        <taxon>Trematoda</taxon>
        <taxon>Digenea</taxon>
        <taxon>Plagiorchiida</taxon>
        <taxon>Echinostomata</taxon>
        <taxon>Echinostomatoidea</taxon>
        <taxon>Fasciolidae</taxon>
        <taxon>Fasciola</taxon>
    </lineage>
</organism>
<keyword evidence="13" id="KW-1185">Reference proteome</keyword>
<reference evidence="12" key="1">
    <citation type="submission" date="2019-03" db="EMBL/GenBank/DDBJ databases">
        <title>Improved annotation for the trematode Fasciola hepatica.</title>
        <authorList>
            <person name="Choi Y.-J."/>
            <person name="Martin J."/>
            <person name="Mitreva M."/>
        </authorList>
    </citation>
    <scope>NUCLEOTIDE SEQUENCE [LARGE SCALE GENOMIC DNA]</scope>
</reference>
<dbReference type="AlphaFoldDB" id="A0A4E0RAZ2"/>
<dbReference type="PANTHER" id="PTHR12219">
    <property type="entry name" value="NADH-UBIQUINONE OXIDOREDUCTASE"/>
    <property type="match status" value="1"/>
</dbReference>
<keyword evidence="9 11" id="KW-0496">Mitochondrion</keyword>
<evidence type="ECO:0000256" key="7">
    <source>
        <dbReference type="ARBA" id="ARBA00022946"/>
    </source>
</evidence>
<keyword evidence="8 11" id="KW-0249">Electron transport</keyword>
<evidence type="ECO:0000256" key="2">
    <source>
        <dbReference type="ARBA" id="ARBA00005882"/>
    </source>
</evidence>
<dbReference type="GO" id="GO:0022900">
    <property type="term" value="P:electron transport chain"/>
    <property type="evidence" value="ECO:0007669"/>
    <property type="project" value="InterPro"/>
</dbReference>
<dbReference type="InterPro" id="IPR006885">
    <property type="entry name" value="NADH_UbQ_FeS_4_mit-like"/>
</dbReference>
<keyword evidence="5 11" id="KW-0679">Respiratory chain</keyword>
<dbReference type="FunFam" id="3.30.160.190:FF:000001">
    <property type="entry name" value="NADH-ubiquinone oxidoreductase 21 kDa subunit mitochondrial"/>
    <property type="match status" value="1"/>
</dbReference>
<evidence type="ECO:0000313" key="12">
    <source>
        <dbReference type="EMBL" id="THD24713.1"/>
    </source>
</evidence>
<dbReference type="Pfam" id="PF04800">
    <property type="entry name" value="NDUS4"/>
    <property type="match status" value="1"/>
</dbReference>
<evidence type="ECO:0000256" key="9">
    <source>
        <dbReference type="ARBA" id="ARBA00023128"/>
    </source>
</evidence>
<evidence type="ECO:0000256" key="8">
    <source>
        <dbReference type="ARBA" id="ARBA00022982"/>
    </source>
</evidence>
<keyword evidence="10 11" id="KW-0472">Membrane</keyword>
<dbReference type="EMBL" id="JXXN02001464">
    <property type="protein sequence ID" value="THD24713.1"/>
    <property type="molecule type" value="Genomic_DNA"/>
</dbReference>
<evidence type="ECO:0000256" key="3">
    <source>
        <dbReference type="ARBA" id="ARBA00015796"/>
    </source>
</evidence>
<evidence type="ECO:0000313" key="13">
    <source>
        <dbReference type="Proteomes" id="UP000230066"/>
    </source>
</evidence>
<keyword evidence="7 11" id="KW-0809">Transit peptide</keyword>
<evidence type="ECO:0000256" key="10">
    <source>
        <dbReference type="ARBA" id="ARBA00023136"/>
    </source>
</evidence>
<comment type="subcellular location">
    <subcellularLocation>
        <location evidence="11">Mitochondrion inner membrane</location>
        <topology evidence="11">Peripheral membrane protein</topology>
        <orientation evidence="11">Matrix side</orientation>
    </subcellularLocation>
</comment>
<keyword evidence="4 11" id="KW-0813">Transport</keyword>
<dbReference type="Gene3D" id="3.30.160.190">
    <property type="entry name" value="atu1810 like domain"/>
    <property type="match status" value="1"/>
</dbReference>
<comment type="caution">
    <text evidence="12">The sequence shown here is derived from an EMBL/GenBank/DDBJ whole genome shotgun (WGS) entry which is preliminary data.</text>
</comment>
<accession>A0A4E0RAZ2</accession>
<comment type="similarity">
    <text evidence="2 11">Belongs to the complex I NDUFS4 subunit family.</text>
</comment>
<evidence type="ECO:0000256" key="5">
    <source>
        <dbReference type="ARBA" id="ARBA00022660"/>
    </source>
</evidence>
<evidence type="ECO:0000256" key="11">
    <source>
        <dbReference type="RuleBase" id="RU367010"/>
    </source>
</evidence>
<gene>
    <name evidence="12" type="ORF">D915_004702</name>
</gene>
<protein>
    <recommendedName>
        <fullName evidence="3 11">NADH dehydrogenase [ubiquinone] iron-sulfur protein 4, mitochondrial</fullName>
    </recommendedName>
</protein>
<dbReference type="Proteomes" id="UP000230066">
    <property type="component" value="Unassembled WGS sequence"/>
</dbReference>
<proteinExistence type="inferred from homology"/>
<comment type="function">
    <text evidence="1 11">Accessory subunit of the mitochondrial membrane respiratory chain NADH dehydrogenase (Complex I), that is believed not to be involved in catalysis. Complex I functions in the transfer of electrons from NADH to the respiratory chain. The immediate electron acceptor for the enzyme is believed to be ubiquinone.</text>
</comment>
<dbReference type="InterPro" id="IPR038532">
    <property type="entry name" value="NDUFS4-like_sf"/>
</dbReference>
<name>A0A4E0RAZ2_FASHE</name>
<sequence>MSVFRSALRRSFFLPARFKTGKAPPAKIDYALRIAMVDEDDPRFRTRVVDSTIEAEHIMKKSDEFSKDDRITVPAKDDLTLVNGVPEEHQSTRMARIFIPAKSATQSGTHGTRLWRVEFDNRERWENPLMGWASSGDPLSNMTLQFKAAEDAAEFCRKQGWPYYVETPHTSKMQIQSYGSNFSWDKRTRVGTK</sequence>
<keyword evidence="6 11" id="KW-0999">Mitochondrion inner membrane</keyword>
<evidence type="ECO:0000256" key="1">
    <source>
        <dbReference type="ARBA" id="ARBA00003195"/>
    </source>
</evidence>
<dbReference type="PANTHER" id="PTHR12219:SF8">
    <property type="entry name" value="NADH DEHYDROGENASE [UBIQUINONE] IRON-SULFUR PROTEIN 4, MITOCHONDRIAL"/>
    <property type="match status" value="1"/>
</dbReference>
<evidence type="ECO:0000256" key="6">
    <source>
        <dbReference type="ARBA" id="ARBA00022792"/>
    </source>
</evidence>
<dbReference type="GO" id="GO:0005743">
    <property type="term" value="C:mitochondrial inner membrane"/>
    <property type="evidence" value="ECO:0007669"/>
    <property type="project" value="UniProtKB-SubCell"/>
</dbReference>
<evidence type="ECO:0000256" key="4">
    <source>
        <dbReference type="ARBA" id="ARBA00022448"/>
    </source>
</evidence>